<gene>
    <name evidence="9" type="ORF">NYPRO_LOCUS8286</name>
</gene>
<evidence type="ECO:0000256" key="4">
    <source>
        <dbReference type="ARBA" id="ARBA00023274"/>
    </source>
</evidence>
<dbReference type="InterPro" id="IPR038097">
    <property type="entry name" value="Ribosomal_eL36_sf"/>
</dbReference>
<dbReference type="GO" id="GO:0003735">
    <property type="term" value="F:structural constituent of ribosome"/>
    <property type="evidence" value="ECO:0007669"/>
    <property type="project" value="InterPro"/>
</dbReference>
<accession>A0A811YDA7</accession>
<proteinExistence type="inferred from homology"/>
<organism evidence="9 10">
    <name type="scientific">Nyctereutes procyonoides</name>
    <name type="common">Raccoon dog</name>
    <name type="synonym">Canis procyonoides</name>
    <dbReference type="NCBI Taxonomy" id="34880"/>
    <lineage>
        <taxon>Eukaryota</taxon>
        <taxon>Metazoa</taxon>
        <taxon>Chordata</taxon>
        <taxon>Craniata</taxon>
        <taxon>Vertebrata</taxon>
        <taxon>Euteleostomi</taxon>
        <taxon>Mammalia</taxon>
        <taxon>Eutheria</taxon>
        <taxon>Laurasiatheria</taxon>
        <taxon>Carnivora</taxon>
        <taxon>Caniformia</taxon>
        <taxon>Canidae</taxon>
        <taxon>Nyctereutes</taxon>
    </lineage>
</organism>
<dbReference type="GO" id="GO:0005840">
    <property type="term" value="C:ribosome"/>
    <property type="evidence" value="ECO:0007669"/>
    <property type="project" value="UniProtKB-KW"/>
</dbReference>
<comment type="similarity">
    <text evidence="1">Belongs to the eukaryotic ribosomal protein eL36 family.</text>
</comment>
<evidence type="ECO:0000256" key="8">
    <source>
        <dbReference type="SAM" id="MobiDB-lite"/>
    </source>
</evidence>
<comment type="subunit">
    <text evidence="2">Component of the large ribosomal subunit.</text>
</comment>
<dbReference type="GO" id="GO:1990904">
    <property type="term" value="C:ribonucleoprotein complex"/>
    <property type="evidence" value="ECO:0007669"/>
    <property type="project" value="UniProtKB-KW"/>
</dbReference>
<dbReference type="InterPro" id="IPR000509">
    <property type="entry name" value="Ribosomal_eL36"/>
</dbReference>
<evidence type="ECO:0000256" key="7">
    <source>
        <dbReference type="ARBA" id="ARBA00035331"/>
    </source>
</evidence>
<dbReference type="Proteomes" id="UP000645828">
    <property type="component" value="Unassembled WGS sequence"/>
</dbReference>
<comment type="caution">
    <text evidence="9">The sequence shown here is derived from an EMBL/GenBank/DDBJ whole genome shotgun (WGS) entry which is preliminary data.</text>
</comment>
<dbReference type="Pfam" id="PF01158">
    <property type="entry name" value="Ribosomal_L36e"/>
    <property type="match status" value="1"/>
</dbReference>
<dbReference type="AlphaFoldDB" id="A0A811YDA7"/>
<keyword evidence="3" id="KW-0689">Ribosomal protein</keyword>
<protein>
    <recommendedName>
        <fullName evidence="6">Large ribosomal subunit protein eL36</fullName>
    </recommendedName>
    <alternativeName>
        <fullName evidence="7">60S ribosomal protein L36</fullName>
    </alternativeName>
</protein>
<keyword evidence="4" id="KW-0687">Ribonucleoprotein</keyword>
<evidence type="ECO:0000256" key="3">
    <source>
        <dbReference type="ARBA" id="ARBA00022980"/>
    </source>
</evidence>
<dbReference type="Gene3D" id="1.10.10.1760">
    <property type="entry name" value="60S ribosomal protein L36"/>
    <property type="match status" value="1"/>
</dbReference>
<name>A0A811YDA7_NYCPR</name>
<evidence type="ECO:0000313" key="10">
    <source>
        <dbReference type="Proteomes" id="UP000645828"/>
    </source>
</evidence>
<evidence type="ECO:0000256" key="2">
    <source>
        <dbReference type="ARBA" id="ARBA00011133"/>
    </source>
</evidence>
<evidence type="ECO:0000313" key="9">
    <source>
        <dbReference type="EMBL" id="CAD7675491.1"/>
    </source>
</evidence>
<reference evidence="9" key="1">
    <citation type="submission" date="2020-12" db="EMBL/GenBank/DDBJ databases">
        <authorList>
            <consortium name="Molecular Ecology Group"/>
        </authorList>
    </citation>
    <scope>NUCLEOTIDE SEQUENCE</scope>
    <source>
        <strain evidence="9">TBG_1078</strain>
    </source>
</reference>
<sequence>MEEQCYHSNAMALCYPMAVGLNKGHKVSNSGSKPRYSCCCHGHLTKHTKFVQGMIPEVCCFISYISKDKCPLKFIKKSVGTYNRAKRKRGKEQSPGSHEESSSQEGLNPLPSVYNTASLELEKEIKNF</sequence>
<dbReference type="EMBL" id="CAJHUB010000675">
    <property type="protein sequence ID" value="CAD7675491.1"/>
    <property type="molecule type" value="Genomic_DNA"/>
</dbReference>
<evidence type="ECO:0000256" key="5">
    <source>
        <dbReference type="ARBA" id="ARBA00034092"/>
    </source>
</evidence>
<keyword evidence="10" id="KW-1185">Reference proteome</keyword>
<evidence type="ECO:0000256" key="1">
    <source>
        <dbReference type="ARBA" id="ARBA00006509"/>
    </source>
</evidence>
<feature type="region of interest" description="Disordered" evidence="8">
    <location>
        <begin position="82"/>
        <end position="114"/>
    </location>
</feature>
<dbReference type="PANTHER" id="PTHR10114">
    <property type="entry name" value="60S RIBOSOMAL PROTEIN L36"/>
    <property type="match status" value="1"/>
</dbReference>
<comment type="function">
    <text evidence="5">Component of the large ribosomal subunit. The ribosome is a large ribonucleoprotein complex responsible for the synthesis of proteins in the cell.</text>
</comment>
<evidence type="ECO:0000256" key="6">
    <source>
        <dbReference type="ARBA" id="ARBA00035226"/>
    </source>
</evidence>
<dbReference type="GO" id="GO:0006412">
    <property type="term" value="P:translation"/>
    <property type="evidence" value="ECO:0007669"/>
    <property type="project" value="InterPro"/>
</dbReference>